<protein>
    <submittedName>
        <fullName evidence="2">Uncharacterized protein</fullName>
    </submittedName>
</protein>
<accession>A0A5B1CFF3</accession>
<dbReference type="AlphaFoldDB" id="A0A5B1CFF3"/>
<keyword evidence="3" id="KW-1185">Reference proteome</keyword>
<evidence type="ECO:0000313" key="2">
    <source>
        <dbReference type="EMBL" id="KAA1258034.1"/>
    </source>
</evidence>
<organism evidence="2 3">
    <name type="scientific">Rubripirellula obstinata</name>
    <dbReference type="NCBI Taxonomy" id="406547"/>
    <lineage>
        <taxon>Bacteria</taxon>
        <taxon>Pseudomonadati</taxon>
        <taxon>Planctomycetota</taxon>
        <taxon>Planctomycetia</taxon>
        <taxon>Pirellulales</taxon>
        <taxon>Pirellulaceae</taxon>
        <taxon>Rubripirellula</taxon>
    </lineage>
</organism>
<evidence type="ECO:0000256" key="1">
    <source>
        <dbReference type="SAM" id="MobiDB-lite"/>
    </source>
</evidence>
<comment type="caution">
    <text evidence="2">The sequence shown here is derived from an EMBL/GenBank/DDBJ whole genome shotgun (WGS) entry which is preliminary data.</text>
</comment>
<proteinExistence type="predicted"/>
<dbReference type="Proteomes" id="UP000322699">
    <property type="component" value="Unassembled WGS sequence"/>
</dbReference>
<dbReference type="EMBL" id="VRLW01000001">
    <property type="protein sequence ID" value="KAA1258034.1"/>
    <property type="molecule type" value="Genomic_DNA"/>
</dbReference>
<evidence type="ECO:0000313" key="3">
    <source>
        <dbReference type="Proteomes" id="UP000322699"/>
    </source>
</evidence>
<reference evidence="2 3" key="1">
    <citation type="submission" date="2019-08" db="EMBL/GenBank/DDBJ databases">
        <title>Deep-cultivation of Planctomycetes and their phenomic and genomic characterization uncovers novel biology.</title>
        <authorList>
            <person name="Wiegand S."/>
            <person name="Jogler M."/>
            <person name="Boedeker C."/>
            <person name="Pinto D."/>
            <person name="Vollmers J."/>
            <person name="Rivas-Marin E."/>
            <person name="Kohn T."/>
            <person name="Peeters S.H."/>
            <person name="Heuer A."/>
            <person name="Rast P."/>
            <person name="Oberbeckmann S."/>
            <person name="Bunk B."/>
            <person name="Jeske O."/>
            <person name="Meyerdierks A."/>
            <person name="Storesund J.E."/>
            <person name="Kallscheuer N."/>
            <person name="Luecker S."/>
            <person name="Lage O.M."/>
            <person name="Pohl T."/>
            <person name="Merkel B.J."/>
            <person name="Hornburger P."/>
            <person name="Mueller R.-W."/>
            <person name="Bruemmer F."/>
            <person name="Labrenz M."/>
            <person name="Spormann A.M."/>
            <person name="Op Den Camp H."/>
            <person name="Overmann J."/>
            <person name="Amann R."/>
            <person name="Jetten M.S.M."/>
            <person name="Mascher T."/>
            <person name="Medema M.H."/>
            <person name="Devos D.P."/>
            <person name="Kaster A.-K."/>
            <person name="Ovreas L."/>
            <person name="Rohde M."/>
            <person name="Galperin M.Y."/>
            <person name="Jogler C."/>
        </authorList>
    </citation>
    <scope>NUCLEOTIDE SEQUENCE [LARGE SCALE GENOMIC DNA]</scope>
    <source>
        <strain evidence="2 3">LF1</strain>
    </source>
</reference>
<gene>
    <name evidence="2" type="ORF">LF1_05490</name>
</gene>
<sequence length="88" mass="9989">MLWAERTRENILAKKRFRANPADAKASISPNTQVTFTDERVTSFLMFLQLKTQSSRLEQIHEGNLFGAPVHSDSPLNTDNAPAYPRLM</sequence>
<name>A0A5B1CFF3_9BACT</name>
<feature type="region of interest" description="Disordered" evidence="1">
    <location>
        <begin position="68"/>
        <end position="88"/>
    </location>
</feature>